<feature type="transmembrane region" description="Helical" evidence="2">
    <location>
        <begin position="180"/>
        <end position="199"/>
    </location>
</feature>
<name>A0ABD3NLJ9_9STRA</name>
<feature type="region of interest" description="Disordered" evidence="1">
    <location>
        <begin position="437"/>
        <end position="462"/>
    </location>
</feature>
<feature type="region of interest" description="Disordered" evidence="1">
    <location>
        <begin position="322"/>
        <end position="349"/>
    </location>
</feature>
<accession>A0ABD3NLJ9</accession>
<feature type="compositionally biased region" description="Gly residues" evidence="1">
    <location>
        <begin position="41"/>
        <end position="53"/>
    </location>
</feature>
<keyword evidence="2" id="KW-0472">Membrane</keyword>
<keyword evidence="2" id="KW-0812">Transmembrane</keyword>
<keyword evidence="4" id="KW-1185">Reference proteome</keyword>
<evidence type="ECO:0000313" key="4">
    <source>
        <dbReference type="Proteomes" id="UP001530315"/>
    </source>
</evidence>
<feature type="transmembrane region" description="Helical" evidence="2">
    <location>
        <begin position="611"/>
        <end position="632"/>
    </location>
</feature>
<gene>
    <name evidence="3" type="ORF">ACHAW5_002744</name>
</gene>
<evidence type="ECO:0000256" key="2">
    <source>
        <dbReference type="SAM" id="Phobius"/>
    </source>
</evidence>
<comment type="caution">
    <text evidence="3">The sequence shown here is derived from an EMBL/GenBank/DDBJ whole genome shotgun (WGS) entry which is preliminary data.</text>
</comment>
<organism evidence="3 4">
    <name type="scientific">Stephanodiscus triporus</name>
    <dbReference type="NCBI Taxonomy" id="2934178"/>
    <lineage>
        <taxon>Eukaryota</taxon>
        <taxon>Sar</taxon>
        <taxon>Stramenopiles</taxon>
        <taxon>Ochrophyta</taxon>
        <taxon>Bacillariophyta</taxon>
        <taxon>Coscinodiscophyceae</taxon>
        <taxon>Thalassiosirophycidae</taxon>
        <taxon>Stephanodiscales</taxon>
        <taxon>Stephanodiscaceae</taxon>
        <taxon>Stephanodiscus</taxon>
    </lineage>
</organism>
<reference evidence="3 4" key="1">
    <citation type="submission" date="2024-10" db="EMBL/GenBank/DDBJ databases">
        <title>Updated reference genomes for cyclostephanoid diatoms.</title>
        <authorList>
            <person name="Roberts W.R."/>
            <person name="Alverson A.J."/>
        </authorList>
    </citation>
    <scope>NUCLEOTIDE SEQUENCE [LARGE SCALE GENOMIC DNA]</scope>
    <source>
        <strain evidence="3 4">AJA276-08</strain>
    </source>
</reference>
<proteinExistence type="predicted"/>
<protein>
    <submittedName>
        <fullName evidence="3">Uncharacterized protein</fullName>
    </submittedName>
</protein>
<feature type="compositionally biased region" description="Gly residues" evidence="1">
    <location>
        <begin position="446"/>
        <end position="455"/>
    </location>
</feature>
<sequence>MATSIDDRDERAPLDASSLDDRILAAVRRCLRRDDDDDDGPAGGGGVGGGGGRRTTIRPAFLASELGMSIEEATRELCGLLSAVGGGEDGASFEFERVDMTMPDASSSSSSGAAADRGASTTTATTTMAFTFPADFEERAFRHRRRTDLGRRLRALTALFVRSIKVFAAFGLVISLAVLIVAGMCLLVAAVVAMARGGGGGGGGGDGRGNHHHLMRKLRYLFLQLRQVLWLYAICGGAATDARGRRDPFLNEVAGDIAMMMSVCVNPCHPFFWLRFGGMRRRWAEGARRSRGWGWGGGGGRGEGVDDGGTMRVDGIAMMRRGTWRDNNDNDGDNDDERSSFDQQQQQQEQRGLLSLAVEFLFGPTTASIEGGGAPSSTELGKWKYRAAVIISLSSDSPGCGISLRDLLPYVDDPPASEDEDPSAIRETLRMVAYFNGRPAPHRGSAGDGGGGDGGGGEDRRSSGMNARFCFPELVAEFDCQALLSLGSSEYAPPASFDNGDMIGNFSSILYKEEEGYNVGSSIDASNATPAYLHEKPLVLTELTRHQFGQCVLLGLLNLAGIVWVQSATMPGGLLELPATAASRSPAGGNVSLIVIASFLVSKLLSVLRFYAGFFVALPLCRLAIVLIRNHARRRRNERRRKFVVSGLPSTFTRTQSQIDWTFKRVSYIDRTILGLGIKNGWRLNGSAFTSLWLIDVSDCSVMMLQAVAHAMINQPRLLDYATMANYDGSMIVEGTSRDAVACPELMMALKRGEWLRPDESSCLLTPTDDGGHNRRKGLLLLIKDISLPMCRMNMQLGMEVNPRLLLGENLVLL</sequence>
<keyword evidence="2" id="KW-1133">Transmembrane helix</keyword>
<evidence type="ECO:0000256" key="1">
    <source>
        <dbReference type="SAM" id="MobiDB-lite"/>
    </source>
</evidence>
<dbReference type="AlphaFoldDB" id="A0ABD3NLJ9"/>
<evidence type="ECO:0000313" key="3">
    <source>
        <dbReference type="EMBL" id="KAL3776092.1"/>
    </source>
</evidence>
<feature type="region of interest" description="Disordered" evidence="1">
    <location>
        <begin position="33"/>
        <end position="55"/>
    </location>
</feature>
<dbReference type="Proteomes" id="UP001530315">
    <property type="component" value="Unassembled WGS sequence"/>
</dbReference>
<dbReference type="EMBL" id="JALLAZ020001371">
    <property type="protein sequence ID" value="KAL3776092.1"/>
    <property type="molecule type" value="Genomic_DNA"/>
</dbReference>